<comment type="similarity">
    <text evidence="2">Belongs to the AB hydrolase superfamily. MetX family.</text>
</comment>
<evidence type="ECO:0000256" key="1">
    <source>
        <dbReference type="ARBA" id="ARBA00022679"/>
    </source>
</evidence>
<keyword evidence="2" id="KW-0012">Acyltransferase</keyword>
<dbReference type="GO" id="GO:0009092">
    <property type="term" value="P:homoserine metabolic process"/>
    <property type="evidence" value="ECO:0007669"/>
    <property type="project" value="TreeGrafter"/>
</dbReference>
<dbReference type="OrthoDB" id="9800754at2"/>
<accession>A0A1H3X5C4</accession>
<dbReference type="Proteomes" id="UP000199288">
    <property type="component" value="Unassembled WGS sequence"/>
</dbReference>
<feature type="compositionally biased region" description="Polar residues" evidence="4">
    <location>
        <begin position="1"/>
        <end position="10"/>
    </location>
</feature>
<dbReference type="PIRSF" id="PIRSF000443">
    <property type="entry name" value="Homoser_Ac_trans"/>
    <property type="match status" value="1"/>
</dbReference>
<protein>
    <recommendedName>
        <fullName evidence="2">Homoserine O-acetyltransferase</fullName>
        <shortName evidence="2">HAT</shortName>
        <ecNumber evidence="2">2.3.1.31</ecNumber>
    </recommendedName>
    <alternativeName>
        <fullName evidence="2">Homoserine transacetylase</fullName>
        <shortName evidence="2">HTA</shortName>
    </alternativeName>
</protein>
<dbReference type="PANTHER" id="PTHR32268:SF11">
    <property type="entry name" value="HOMOSERINE O-ACETYLTRANSFERASE"/>
    <property type="match status" value="1"/>
</dbReference>
<dbReference type="HAMAP" id="MF_00296">
    <property type="entry name" value="MetX_acyltransf"/>
    <property type="match status" value="1"/>
</dbReference>
<dbReference type="InterPro" id="IPR008220">
    <property type="entry name" value="HAT_MetX-like"/>
</dbReference>
<dbReference type="Gene3D" id="3.40.50.1820">
    <property type="entry name" value="alpha/beta hydrolase"/>
    <property type="match status" value="1"/>
</dbReference>
<dbReference type="Pfam" id="PF00561">
    <property type="entry name" value="Abhydrolase_1"/>
    <property type="match status" value="1"/>
</dbReference>
<feature type="active site" evidence="2 3">
    <location>
        <position position="349"/>
    </location>
</feature>
<comment type="caution">
    <text evidence="2">Lacks conserved residue(s) required for the propagation of feature annotation.</text>
</comment>
<dbReference type="RefSeq" id="WP_092561884.1">
    <property type="nucleotide sequence ID" value="NZ_FNQV01000003.1"/>
</dbReference>
<gene>
    <name evidence="2" type="primary">metXA</name>
    <name evidence="6" type="ORF">SAMN02910418_00609</name>
</gene>
<evidence type="ECO:0000256" key="3">
    <source>
        <dbReference type="PIRSR" id="PIRSR000443-1"/>
    </source>
</evidence>
<feature type="binding site" evidence="2">
    <location>
        <position position="350"/>
    </location>
    <ligand>
        <name>substrate</name>
    </ligand>
</feature>
<keyword evidence="2" id="KW-0486">Methionine biosynthesis</keyword>
<evidence type="ECO:0000256" key="2">
    <source>
        <dbReference type="HAMAP-Rule" id="MF_00296"/>
    </source>
</evidence>
<comment type="pathway">
    <text evidence="2">Amino-acid biosynthesis; L-methionine biosynthesis via de novo pathway; O-acetyl-L-homoserine from L-homoserine: step 1/1.</text>
</comment>
<keyword evidence="7" id="KW-1185">Reference proteome</keyword>
<feature type="binding site" evidence="2">
    <location>
        <position position="226"/>
    </location>
    <ligand>
        <name>substrate</name>
    </ligand>
</feature>
<feature type="active site" description="Nucleophile" evidence="2 3">
    <location>
        <position position="154"/>
    </location>
</feature>
<dbReference type="GO" id="GO:0004414">
    <property type="term" value="F:homoserine O-acetyltransferase activity"/>
    <property type="evidence" value="ECO:0007669"/>
    <property type="project" value="UniProtKB-UniRule"/>
</dbReference>
<reference evidence="7" key="1">
    <citation type="submission" date="2016-10" db="EMBL/GenBank/DDBJ databases">
        <authorList>
            <person name="Varghese N."/>
            <person name="Submissions S."/>
        </authorList>
    </citation>
    <scope>NUCLEOTIDE SEQUENCE [LARGE SCALE GENOMIC DNA]</scope>
    <source>
        <strain evidence="7">KPR-1</strain>
    </source>
</reference>
<dbReference type="GO" id="GO:0005737">
    <property type="term" value="C:cytoplasm"/>
    <property type="evidence" value="ECO:0007669"/>
    <property type="project" value="UniProtKB-SubCell"/>
</dbReference>
<dbReference type="EC" id="2.3.1.31" evidence="2"/>
<dbReference type="NCBIfam" id="NF001209">
    <property type="entry name" value="PRK00175.1"/>
    <property type="match status" value="1"/>
</dbReference>
<keyword evidence="2" id="KW-0963">Cytoplasm</keyword>
<comment type="subunit">
    <text evidence="2">Homodimer.</text>
</comment>
<evidence type="ECO:0000259" key="5">
    <source>
        <dbReference type="Pfam" id="PF00561"/>
    </source>
</evidence>
<evidence type="ECO:0000313" key="6">
    <source>
        <dbReference type="EMBL" id="SDZ94440.1"/>
    </source>
</evidence>
<dbReference type="EMBL" id="FNQV01000003">
    <property type="protein sequence ID" value="SDZ94440.1"/>
    <property type="molecule type" value="Genomic_DNA"/>
</dbReference>
<evidence type="ECO:0000256" key="4">
    <source>
        <dbReference type="SAM" id="MobiDB-lite"/>
    </source>
</evidence>
<evidence type="ECO:0000313" key="7">
    <source>
        <dbReference type="Proteomes" id="UP000199288"/>
    </source>
</evidence>
<dbReference type="SUPFAM" id="SSF53474">
    <property type="entry name" value="alpha/beta-Hydrolases"/>
    <property type="match status" value="1"/>
</dbReference>
<comment type="catalytic activity">
    <reaction evidence="2">
        <text>L-homoserine + acetyl-CoA = O-acetyl-L-homoserine + CoA</text>
        <dbReference type="Rhea" id="RHEA:13701"/>
        <dbReference type="ChEBI" id="CHEBI:57287"/>
        <dbReference type="ChEBI" id="CHEBI:57288"/>
        <dbReference type="ChEBI" id="CHEBI:57476"/>
        <dbReference type="ChEBI" id="CHEBI:57716"/>
        <dbReference type="EC" id="2.3.1.31"/>
    </reaction>
</comment>
<proteinExistence type="inferred from homology"/>
<name>A0A1H3X5C4_9ACTO</name>
<dbReference type="UniPathway" id="UPA00051">
    <property type="reaction ID" value="UER00074"/>
</dbReference>
<keyword evidence="2" id="KW-0028">Amino-acid biosynthesis</keyword>
<dbReference type="PANTHER" id="PTHR32268">
    <property type="entry name" value="HOMOSERINE O-ACETYLTRANSFERASE"/>
    <property type="match status" value="1"/>
</dbReference>
<comment type="function">
    <text evidence="2">Transfers an acetyl group from acetyl-CoA to L-homoserine, forming acetyl-L-homoserine.</text>
</comment>
<dbReference type="NCBIfam" id="TIGR01392">
    <property type="entry name" value="homoserO_Ac_trn"/>
    <property type="match status" value="1"/>
</dbReference>
<feature type="domain" description="AB hydrolase-1" evidence="5">
    <location>
        <begin position="59"/>
        <end position="353"/>
    </location>
</feature>
<dbReference type="InterPro" id="IPR000073">
    <property type="entry name" value="AB_hydrolase_1"/>
</dbReference>
<comment type="subcellular location">
    <subcellularLocation>
        <location evidence="2">Cytoplasm</location>
    </subcellularLocation>
</comment>
<sequence length="382" mass="41287">MHEPENTATIPATGAWRTGDDPGERRFADLGTVLLESGESLPVTLAYQTFGQLNAARDNAVLILHALTGDTDVPTWWPGIVGPGKIIDTDRYFVLAPNILGGCQGSTGPASLAPDEQPWGARFPQITARDQVLAESLLADQLGIARFTLVVGASMGGHRALEWAISRPERVARLAVIASGARTTADQISLGHTQLLAIYGDPNFVHGNYYDRSPGTGPWYGLGLARRIAHISYRSAYELDQRFGRISQGSEEPLAGGRFAVQSYLDHHGAKLARRFDANSYITLTRAMLTHDVGRDRGGVREALSQITARTLVIAIDSDRLFPLAESQLLAEAIPDAFPLALIASDYGHDGFLIETDAVATQLARLLTPVRAKREQGQCVLD</sequence>
<feature type="active site" evidence="2 3">
    <location>
        <position position="319"/>
    </location>
</feature>
<organism evidence="6 7">
    <name type="scientific">Bowdeniella nasicola</name>
    <dbReference type="NCBI Taxonomy" id="208480"/>
    <lineage>
        <taxon>Bacteria</taxon>
        <taxon>Bacillati</taxon>
        <taxon>Actinomycetota</taxon>
        <taxon>Actinomycetes</taxon>
        <taxon>Actinomycetales</taxon>
        <taxon>Actinomycetaceae</taxon>
        <taxon>Bowdeniella</taxon>
    </lineage>
</organism>
<dbReference type="InterPro" id="IPR029058">
    <property type="entry name" value="AB_hydrolase_fold"/>
</dbReference>
<feature type="region of interest" description="Disordered" evidence="4">
    <location>
        <begin position="1"/>
        <end position="22"/>
    </location>
</feature>
<keyword evidence="1 2" id="KW-0808">Transferase</keyword>
<dbReference type="GO" id="GO:0009086">
    <property type="term" value="P:methionine biosynthetic process"/>
    <property type="evidence" value="ECO:0007669"/>
    <property type="project" value="UniProtKB-UniRule"/>
</dbReference>
<dbReference type="AlphaFoldDB" id="A0A1H3X5C4"/>